<accession>A0A0C3DAH6</accession>
<comment type="cofactor">
    <cofactor evidence="1">
        <name>Fe(2+)</name>
        <dbReference type="ChEBI" id="CHEBI:29033"/>
    </cofactor>
</comment>
<evidence type="ECO:0000313" key="7">
    <source>
        <dbReference type="EMBL" id="KIM57730.1"/>
    </source>
</evidence>
<keyword evidence="5" id="KW-0408">Iron</keyword>
<evidence type="ECO:0000256" key="3">
    <source>
        <dbReference type="ARBA" id="ARBA00022964"/>
    </source>
</evidence>
<keyword evidence="4" id="KW-0560">Oxidoreductase</keyword>
<dbReference type="InterPro" id="IPR024779">
    <property type="entry name" value="2OGFeDO_JBP1/TET_oxygenase_dom"/>
</dbReference>
<dbReference type="STRING" id="1036808.A0A0C3DAH6"/>
<dbReference type="EMBL" id="KN822096">
    <property type="protein sequence ID" value="KIM57730.1"/>
    <property type="molecule type" value="Genomic_DNA"/>
</dbReference>
<dbReference type="Proteomes" id="UP000053989">
    <property type="component" value="Unassembled WGS sequence"/>
</dbReference>
<organism evidence="7 8">
    <name type="scientific">Scleroderma citrinum Foug A</name>
    <dbReference type="NCBI Taxonomy" id="1036808"/>
    <lineage>
        <taxon>Eukaryota</taxon>
        <taxon>Fungi</taxon>
        <taxon>Dikarya</taxon>
        <taxon>Basidiomycota</taxon>
        <taxon>Agaricomycotina</taxon>
        <taxon>Agaricomycetes</taxon>
        <taxon>Agaricomycetidae</taxon>
        <taxon>Boletales</taxon>
        <taxon>Sclerodermatineae</taxon>
        <taxon>Sclerodermataceae</taxon>
        <taxon>Scleroderma</taxon>
    </lineage>
</organism>
<sequence>RLLESLTFMQPGTNEEQESRVLQKHPSSLSGMLDHPTIILGEGDTIALWYLPGALAPCIQDHIADSIDPLAHPLEKSITNKSWRTTHQYFKEDLDIYGCLEFSLAQHMLGHTMCTSYLLMVSQDLASPSGNQWTKDICLPSTILSGVLSTIHPSLYNAGHLAMERLTEWATGNDPSMAAALSHWSTVFTNISLIVNQSTPFHRDPHSWSDWYDMLVSVSEYDDCALHIPTLGIKVLYTPGTVMAFSGQLLQHGVNEVDGARCCLAYYMRDNIHHWLKASSHTSS</sequence>
<proteinExistence type="predicted"/>
<dbReference type="GO" id="GO:0051213">
    <property type="term" value="F:dioxygenase activity"/>
    <property type="evidence" value="ECO:0007669"/>
    <property type="project" value="UniProtKB-KW"/>
</dbReference>
<dbReference type="GO" id="GO:0046872">
    <property type="term" value="F:metal ion binding"/>
    <property type="evidence" value="ECO:0007669"/>
    <property type="project" value="UniProtKB-KW"/>
</dbReference>
<reference evidence="8" key="2">
    <citation type="submission" date="2015-01" db="EMBL/GenBank/DDBJ databases">
        <title>Evolutionary Origins and Diversification of the Mycorrhizal Mutualists.</title>
        <authorList>
            <consortium name="DOE Joint Genome Institute"/>
            <consortium name="Mycorrhizal Genomics Consortium"/>
            <person name="Kohler A."/>
            <person name="Kuo A."/>
            <person name="Nagy L.G."/>
            <person name="Floudas D."/>
            <person name="Copeland A."/>
            <person name="Barry K.W."/>
            <person name="Cichocki N."/>
            <person name="Veneault-Fourrey C."/>
            <person name="LaButti K."/>
            <person name="Lindquist E.A."/>
            <person name="Lipzen A."/>
            <person name="Lundell T."/>
            <person name="Morin E."/>
            <person name="Murat C."/>
            <person name="Riley R."/>
            <person name="Ohm R."/>
            <person name="Sun H."/>
            <person name="Tunlid A."/>
            <person name="Henrissat B."/>
            <person name="Grigoriev I.V."/>
            <person name="Hibbett D.S."/>
            <person name="Martin F."/>
        </authorList>
    </citation>
    <scope>NUCLEOTIDE SEQUENCE [LARGE SCALE GENOMIC DNA]</scope>
    <source>
        <strain evidence="8">Foug A</strain>
    </source>
</reference>
<evidence type="ECO:0000256" key="4">
    <source>
        <dbReference type="ARBA" id="ARBA00023002"/>
    </source>
</evidence>
<dbReference type="Gene3D" id="3.60.130.30">
    <property type="match status" value="1"/>
</dbReference>
<name>A0A0C3DAH6_9AGAM</name>
<dbReference type="AlphaFoldDB" id="A0A0C3DAH6"/>
<feature type="non-terminal residue" evidence="7">
    <location>
        <position position="1"/>
    </location>
</feature>
<dbReference type="OrthoDB" id="3216531at2759"/>
<gene>
    <name evidence="7" type="ORF">SCLCIDRAFT_129700</name>
</gene>
<keyword evidence="2" id="KW-0479">Metal-binding</keyword>
<evidence type="ECO:0000256" key="2">
    <source>
        <dbReference type="ARBA" id="ARBA00022723"/>
    </source>
</evidence>
<protein>
    <recommendedName>
        <fullName evidence="6">2OGFeDO JBP1/TET oxygenase domain-containing protein</fullName>
    </recommendedName>
</protein>
<keyword evidence="8" id="KW-1185">Reference proteome</keyword>
<evidence type="ECO:0000256" key="1">
    <source>
        <dbReference type="ARBA" id="ARBA00001954"/>
    </source>
</evidence>
<dbReference type="HOGENOM" id="CLU_039070_4_1_1"/>
<feature type="domain" description="2OGFeDO JBP1/TET oxygenase" evidence="6">
    <location>
        <begin position="140"/>
        <end position="269"/>
    </location>
</feature>
<keyword evidence="3" id="KW-0223">Dioxygenase</keyword>
<dbReference type="Pfam" id="PF12851">
    <property type="entry name" value="Tet_JBP"/>
    <property type="match status" value="1"/>
</dbReference>
<evidence type="ECO:0000313" key="8">
    <source>
        <dbReference type="Proteomes" id="UP000053989"/>
    </source>
</evidence>
<evidence type="ECO:0000256" key="5">
    <source>
        <dbReference type="ARBA" id="ARBA00023004"/>
    </source>
</evidence>
<reference evidence="7 8" key="1">
    <citation type="submission" date="2014-04" db="EMBL/GenBank/DDBJ databases">
        <authorList>
            <consortium name="DOE Joint Genome Institute"/>
            <person name="Kuo A."/>
            <person name="Kohler A."/>
            <person name="Nagy L.G."/>
            <person name="Floudas D."/>
            <person name="Copeland A."/>
            <person name="Barry K.W."/>
            <person name="Cichocki N."/>
            <person name="Veneault-Fourrey C."/>
            <person name="LaButti K."/>
            <person name="Lindquist E.A."/>
            <person name="Lipzen A."/>
            <person name="Lundell T."/>
            <person name="Morin E."/>
            <person name="Murat C."/>
            <person name="Sun H."/>
            <person name="Tunlid A."/>
            <person name="Henrissat B."/>
            <person name="Grigoriev I.V."/>
            <person name="Hibbett D.S."/>
            <person name="Martin F."/>
            <person name="Nordberg H.P."/>
            <person name="Cantor M.N."/>
            <person name="Hua S.X."/>
        </authorList>
    </citation>
    <scope>NUCLEOTIDE SEQUENCE [LARGE SCALE GENOMIC DNA]</scope>
    <source>
        <strain evidence="7 8">Foug A</strain>
    </source>
</reference>
<evidence type="ECO:0000259" key="6">
    <source>
        <dbReference type="Pfam" id="PF12851"/>
    </source>
</evidence>
<dbReference type="InParanoid" id="A0A0C3DAH6"/>